<dbReference type="OrthoDB" id="5213490at2759"/>
<reference evidence="2 3" key="1">
    <citation type="submission" date="2020-04" db="EMBL/GenBank/DDBJ databases">
        <authorList>
            <person name="Alioto T."/>
            <person name="Alioto T."/>
            <person name="Gomez Garrido J."/>
        </authorList>
    </citation>
    <scope>NUCLEOTIDE SEQUENCE [LARGE SCALE GENOMIC DNA]</scope>
</reference>
<dbReference type="SUPFAM" id="SSF52047">
    <property type="entry name" value="RNI-like"/>
    <property type="match status" value="1"/>
</dbReference>
<proteinExistence type="predicted"/>
<evidence type="ECO:0000313" key="2">
    <source>
        <dbReference type="EMBL" id="CAB3375348.1"/>
    </source>
</evidence>
<dbReference type="AlphaFoldDB" id="A0A8S1CVD9"/>
<feature type="region of interest" description="Disordered" evidence="1">
    <location>
        <begin position="472"/>
        <end position="526"/>
    </location>
</feature>
<keyword evidence="3" id="KW-1185">Reference proteome</keyword>
<protein>
    <recommendedName>
        <fullName evidence="4">F-box domain-containing protein</fullName>
    </recommendedName>
</protein>
<gene>
    <name evidence="2" type="ORF">CLODIP_2_CD05786</name>
</gene>
<evidence type="ECO:0000313" key="3">
    <source>
        <dbReference type="Proteomes" id="UP000494165"/>
    </source>
</evidence>
<evidence type="ECO:0000256" key="1">
    <source>
        <dbReference type="SAM" id="MobiDB-lite"/>
    </source>
</evidence>
<organism evidence="2 3">
    <name type="scientific">Cloeon dipterum</name>
    <dbReference type="NCBI Taxonomy" id="197152"/>
    <lineage>
        <taxon>Eukaryota</taxon>
        <taxon>Metazoa</taxon>
        <taxon>Ecdysozoa</taxon>
        <taxon>Arthropoda</taxon>
        <taxon>Hexapoda</taxon>
        <taxon>Insecta</taxon>
        <taxon>Pterygota</taxon>
        <taxon>Palaeoptera</taxon>
        <taxon>Ephemeroptera</taxon>
        <taxon>Pisciforma</taxon>
        <taxon>Baetidae</taxon>
        <taxon>Cloeon</taxon>
    </lineage>
</organism>
<dbReference type="Proteomes" id="UP000494165">
    <property type="component" value="Unassembled WGS sequence"/>
</dbReference>
<dbReference type="Gene3D" id="3.80.10.10">
    <property type="entry name" value="Ribonuclease Inhibitor"/>
    <property type="match status" value="1"/>
</dbReference>
<feature type="compositionally biased region" description="Acidic residues" evidence="1">
    <location>
        <begin position="472"/>
        <end position="525"/>
    </location>
</feature>
<comment type="caution">
    <text evidence="2">The sequence shown here is derived from an EMBL/GenBank/DDBJ whole genome shotgun (WGS) entry which is preliminary data.</text>
</comment>
<sequence>MMAQHMKEFEKLPPAARDDVLQEILRQMRDDPERVQELAKGLHFLPNSMTQILDLTALTFQHLSYDYIDLCCVEEVLCAAVHRAPNLRQLFFGRGQMLEDFPNAANYAYISLVLNFRHLQILKMGLNVDLSDLVFLCGNLPSLRVLTIISVVNRINPFPGEDISNHLSNLRLLVINIVYKEESHDAKRIIQNHLPNLDIVCGFLTHTGLTFDDFLSHESQRKTFTCDSDWFENPDAEIHSRHPNVVHLTVVDIASTHAMKFLPSFPGIKSIKISGEVPTLYLGILEKYGHNLCRVYLHYRLIYAHSYQAIFNHCPRLEYLHMVTLSNRHDGPMANVSQLKEISLTHVCPWLSLLSAPLLKKVVLTGLRCDPGDDITRIASLIAENRILSQLEILHIDLDSIGLTSSWFKNLASMIQDASAFLPKLEDLKLYCDGLEYVTLVRRMQRDEYFKMQFFSDYVSVDGFDMRTPAEELEQEQVQEEELGQEQEPEQEQETEQEQEMEMEQEEELQQEELQQEQEQEEDINDVFIDQDLFDILLLYQKGI</sequence>
<evidence type="ECO:0008006" key="4">
    <source>
        <dbReference type="Google" id="ProtNLM"/>
    </source>
</evidence>
<dbReference type="InterPro" id="IPR032675">
    <property type="entry name" value="LRR_dom_sf"/>
</dbReference>
<dbReference type="EMBL" id="CADEPI010000110">
    <property type="protein sequence ID" value="CAB3375348.1"/>
    <property type="molecule type" value="Genomic_DNA"/>
</dbReference>
<accession>A0A8S1CVD9</accession>
<name>A0A8S1CVD9_9INSE</name>